<keyword evidence="3" id="KW-1185">Reference proteome</keyword>
<gene>
    <name evidence="2" type="ORF">GCM10010990_20830</name>
</gene>
<comment type="caution">
    <text evidence="2">The sequence shown here is derived from an EMBL/GenBank/DDBJ whole genome shotgun (WGS) entry which is preliminary data.</text>
</comment>
<feature type="region of interest" description="Disordered" evidence="1">
    <location>
        <begin position="1"/>
        <end position="35"/>
    </location>
</feature>
<dbReference type="EMBL" id="BMIP01000004">
    <property type="protein sequence ID" value="GGD71174.1"/>
    <property type="molecule type" value="Genomic_DNA"/>
</dbReference>
<dbReference type="AlphaFoldDB" id="A0A917DVM3"/>
<reference evidence="2" key="1">
    <citation type="journal article" date="2014" name="Int. J. Syst. Evol. Microbiol.">
        <title>Complete genome sequence of Corynebacterium casei LMG S-19264T (=DSM 44701T), isolated from a smear-ripened cheese.</title>
        <authorList>
            <consortium name="US DOE Joint Genome Institute (JGI-PGF)"/>
            <person name="Walter F."/>
            <person name="Albersmeier A."/>
            <person name="Kalinowski J."/>
            <person name="Ruckert C."/>
        </authorList>
    </citation>
    <scope>NUCLEOTIDE SEQUENCE</scope>
    <source>
        <strain evidence="2">CGMCC 1.15360</strain>
    </source>
</reference>
<dbReference type="Proteomes" id="UP000612349">
    <property type="component" value="Unassembled WGS sequence"/>
</dbReference>
<name>A0A917DVM3_9SPHN</name>
<organism evidence="2 3">
    <name type="scientific">Croceicoccus mobilis</name>
    <dbReference type="NCBI Taxonomy" id="1703339"/>
    <lineage>
        <taxon>Bacteria</taxon>
        <taxon>Pseudomonadati</taxon>
        <taxon>Pseudomonadota</taxon>
        <taxon>Alphaproteobacteria</taxon>
        <taxon>Sphingomonadales</taxon>
        <taxon>Erythrobacteraceae</taxon>
        <taxon>Croceicoccus</taxon>
    </lineage>
</organism>
<accession>A0A917DVM3</accession>
<reference evidence="2" key="2">
    <citation type="submission" date="2020-09" db="EMBL/GenBank/DDBJ databases">
        <authorList>
            <person name="Sun Q."/>
            <person name="Zhou Y."/>
        </authorList>
    </citation>
    <scope>NUCLEOTIDE SEQUENCE</scope>
    <source>
        <strain evidence="2">CGMCC 1.15360</strain>
    </source>
</reference>
<protein>
    <recommendedName>
        <fullName evidence="4">Heme oxygenase</fullName>
    </recommendedName>
</protein>
<dbReference type="Gene3D" id="1.20.910.10">
    <property type="entry name" value="Heme oxygenase-like"/>
    <property type="match status" value="1"/>
</dbReference>
<dbReference type="InterPro" id="IPR016084">
    <property type="entry name" value="Haem_Oase-like_multi-hlx"/>
</dbReference>
<dbReference type="SUPFAM" id="SSF48613">
    <property type="entry name" value="Heme oxygenase-like"/>
    <property type="match status" value="1"/>
</dbReference>
<evidence type="ECO:0000256" key="1">
    <source>
        <dbReference type="SAM" id="MobiDB-lite"/>
    </source>
</evidence>
<evidence type="ECO:0008006" key="4">
    <source>
        <dbReference type="Google" id="ProtNLM"/>
    </source>
</evidence>
<evidence type="ECO:0000313" key="3">
    <source>
        <dbReference type="Proteomes" id="UP000612349"/>
    </source>
</evidence>
<dbReference type="CDD" id="cd19166">
    <property type="entry name" value="HemeO-bac"/>
    <property type="match status" value="1"/>
</dbReference>
<evidence type="ECO:0000313" key="2">
    <source>
        <dbReference type="EMBL" id="GGD71174.1"/>
    </source>
</evidence>
<proteinExistence type="predicted"/>
<sequence>MTMPLAARPTYRTASDASSTPSLAEGASASAASPDAGSTARFFLRERTRQQHEATEEAFAPFDLGDPAHYRAFLTAHAMVLPRIELAVTGRGWPRFHPRLPRVADDLAAMGAWLPVPMIAPTISEAGIWGVQYVLEGSKLGGRVLASRLAEGSPARYLTPDPDMSASWQDFCAAFDAAANDATLDWLDEAASAAVETFQCFRRAANAMAEDLK</sequence>
<dbReference type="OrthoDB" id="9149607at2"/>
<dbReference type="RefSeq" id="WP_066774316.1">
    <property type="nucleotide sequence ID" value="NZ_BMIP01000004.1"/>
</dbReference>
<feature type="compositionally biased region" description="Low complexity" evidence="1">
    <location>
        <begin position="22"/>
        <end position="35"/>
    </location>
</feature>
<feature type="compositionally biased region" description="Polar residues" evidence="1">
    <location>
        <begin position="12"/>
        <end position="21"/>
    </location>
</feature>